<proteinExistence type="predicted"/>
<keyword evidence="3" id="KW-1185">Reference proteome</keyword>
<feature type="region of interest" description="Disordered" evidence="2">
    <location>
        <begin position="672"/>
        <end position="782"/>
    </location>
</feature>
<evidence type="ECO:0000313" key="3">
    <source>
        <dbReference type="Proteomes" id="UP000887578"/>
    </source>
</evidence>
<feature type="compositionally biased region" description="Acidic residues" evidence="2">
    <location>
        <begin position="390"/>
        <end position="400"/>
    </location>
</feature>
<evidence type="ECO:0000256" key="1">
    <source>
        <dbReference type="SAM" id="Coils"/>
    </source>
</evidence>
<protein>
    <submittedName>
        <fullName evidence="4">Uncharacterized protein</fullName>
    </submittedName>
</protein>
<feature type="compositionally biased region" description="Low complexity" evidence="2">
    <location>
        <begin position="909"/>
        <end position="923"/>
    </location>
</feature>
<reference evidence="4" key="1">
    <citation type="submission" date="2022-11" db="UniProtKB">
        <authorList>
            <consortium name="WormBaseParasite"/>
        </authorList>
    </citation>
    <scope>IDENTIFICATION</scope>
</reference>
<dbReference type="AlphaFoldDB" id="A0A914PM21"/>
<feature type="coiled-coil region" evidence="1">
    <location>
        <begin position="407"/>
        <end position="633"/>
    </location>
</feature>
<keyword evidence="1" id="KW-0175">Coiled coil</keyword>
<feature type="region of interest" description="Disordered" evidence="2">
    <location>
        <begin position="348"/>
        <end position="403"/>
    </location>
</feature>
<dbReference type="Proteomes" id="UP000887578">
    <property type="component" value="Unplaced"/>
</dbReference>
<accession>A0A914PM21</accession>
<organism evidence="3 4">
    <name type="scientific">Panagrolaimus davidi</name>
    <dbReference type="NCBI Taxonomy" id="227884"/>
    <lineage>
        <taxon>Eukaryota</taxon>
        <taxon>Metazoa</taxon>
        <taxon>Ecdysozoa</taxon>
        <taxon>Nematoda</taxon>
        <taxon>Chromadorea</taxon>
        <taxon>Rhabditida</taxon>
        <taxon>Tylenchina</taxon>
        <taxon>Panagrolaimomorpha</taxon>
        <taxon>Panagrolaimoidea</taxon>
        <taxon>Panagrolaimidae</taxon>
        <taxon>Panagrolaimus</taxon>
    </lineage>
</organism>
<feature type="region of interest" description="Disordered" evidence="2">
    <location>
        <begin position="899"/>
        <end position="923"/>
    </location>
</feature>
<evidence type="ECO:0000256" key="2">
    <source>
        <dbReference type="SAM" id="MobiDB-lite"/>
    </source>
</evidence>
<feature type="compositionally biased region" description="Low complexity" evidence="2">
    <location>
        <begin position="679"/>
        <end position="758"/>
    </location>
</feature>
<dbReference type="WBParaSite" id="PDA_v2.g19527.t1">
    <property type="protein sequence ID" value="PDA_v2.g19527.t1"/>
    <property type="gene ID" value="PDA_v2.g19527"/>
</dbReference>
<evidence type="ECO:0000313" key="4">
    <source>
        <dbReference type="WBParaSite" id="PDA_v2.g19527.t1"/>
    </source>
</evidence>
<name>A0A914PM21_9BILA</name>
<sequence length="923" mass="104629">MVLTPAEAKDKLSDIINVLVRDCQTYEIDFRRVKRTPAKKFLLALYQLLSFRQFGFKTTDLQFLLKAEAAVQILKFFNKWDFNILEPLSMYALFDEIIVSRLDADEKSLALFIALLQVFITWSMFPNTLDIDSFITLFSNNLKLLGDALNGVISPGDFAAFAVAVKYPRSEEFNYIFLNETNRIGTTSAAFTEYPTDGDENKEILFAKLDGMRAYDSAIKHRDATLMEFKYEDEKKTLKNHFNRAKQAIQEVIFTLQEFDQPDMAQMEKDFLSFIVVPAQQGQEQKFFKFHSVDYTADLDDENVEAAEALKNVKAFGSVEEPPLNIAIASIKQRKDLDERLGLVTQADIDARAHSPNSVTAPSRHRSPTPNDEEVNQFKNGPPLMVANESMEEDDEDEDITSSRSRLRIAMRKNGRLENQLSDLQKEVFDNTSRYERENDQYQRDQVEIGRLKAKIEELEKQKQAEEQPLLQEKNLQIANLKAALKDKDAELKKARESAQIGYFGDANASREDDLQALNTALERANEDIGCMNAKIEELEHEITQRDRARHEKDKTITKLYDELGQASRELTNANDEIQRLKQDNLRLGTNFAEKAQEVYIAQCQVHAGNGQIKRLEQQLAEEKEHFSTHRAHCELREDDYKEINELAVAKEQVLTLQAQLNAIAIQPTPAGSVPPPAVSSQNVRVPVPAAPTQQAPARTSQSSVPAAAPTQQAPVSSRTRQSSVPAAAPTQQAPVSSRTRQSSVPAAAPTQQAPVSSRTRQLSVPAEYTPQPSVRRINRQPRTNLEGVFGADIEELTRDEIKERADAVKVFEVKTTDPGCCRRRDQFYVCSNMNKCRGKMWYHRFCAGKAFHSDLIDHEADEKHKYDRVEALMAEDIWFCKICADDACYQEFKRNYDNLPKPPKRDTAASASQATSSSSQQR</sequence>